<keyword evidence="1" id="KW-0812">Transmembrane</keyword>
<dbReference type="AlphaFoldDB" id="A0A415G3F5"/>
<evidence type="ECO:0000313" key="3">
    <source>
        <dbReference type="Proteomes" id="UP000283497"/>
    </source>
</evidence>
<comment type="caution">
    <text evidence="2">The sequence shown here is derived from an EMBL/GenBank/DDBJ whole genome shotgun (WGS) entry which is preliminary data.</text>
</comment>
<gene>
    <name evidence="2" type="ORF">DW068_15455</name>
</gene>
<sequence>MGRRKKNASVRKQDTFMSICKISGWLLFFIVMTGIFTIIATNNLFEKHNVDLVGTEPNYSYSDFVAEGFSRASLNAVAIIFVCLSITFFLKYILHCKIDCTPIAVASCFIFIFYTAFSLTAAAPIFDYSPITDKVGSFIEQEKCSHSDFSWITTQDNKYKLSDIKIKPGRYKFVCPHCGKVFEEGYAVKVKGSKYKWDLVNKNNVSVSAYVSNEIELNYNERTHVHTSSDKCDSDLPMKFHHFGEYNACIGRYKHMIRFCKDCGYEDEKSQSSIFH</sequence>
<dbReference type="Proteomes" id="UP000283497">
    <property type="component" value="Unassembled WGS sequence"/>
</dbReference>
<dbReference type="EMBL" id="QRNJ01000088">
    <property type="protein sequence ID" value="RHK33599.1"/>
    <property type="molecule type" value="Genomic_DNA"/>
</dbReference>
<feature type="transmembrane region" description="Helical" evidence="1">
    <location>
        <begin position="72"/>
        <end position="94"/>
    </location>
</feature>
<dbReference type="RefSeq" id="WP_118315242.1">
    <property type="nucleotide sequence ID" value="NZ_QRNJ01000088.1"/>
</dbReference>
<accession>A0A415G3F5</accession>
<proteinExistence type="predicted"/>
<keyword evidence="1" id="KW-1133">Transmembrane helix</keyword>
<keyword evidence="1" id="KW-0472">Membrane</keyword>
<evidence type="ECO:0000313" key="2">
    <source>
        <dbReference type="EMBL" id="RHK33599.1"/>
    </source>
</evidence>
<feature type="transmembrane region" description="Helical" evidence="1">
    <location>
        <begin position="20"/>
        <end position="40"/>
    </location>
</feature>
<feature type="transmembrane region" description="Helical" evidence="1">
    <location>
        <begin position="103"/>
        <end position="126"/>
    </location>
</feature>
<reference evidence="2 3" key="1">
    <citation type="submission" date="2018-08" db="EMBL/GenBank/DDBJ databases">
        <title>A genome reference for cultivated species of the human gut microbiota.</title>
        <authorList>
            <person name="Zou Y."/>
            <person name="Xue W."/>
            <person name="Luo G."/>
        </authorList>
    </citation>
    <scope>NUCLEOTIDE SEQUENCE [LARGE SCALE GENOMIC DNA]</scope>
    <source>
        <strain evidence="2 3">AF45-14BH</strain>
    </source>
</reference>
<evidence type="ECO:0000256" key="1">
    <source>
        <dbReference type="SAM" id="Phobius"/>
    </source>
</evidence>
<organism evidence="2 3">
    <name type="scientific">Anaerobutyricum hallii</name>
    <dbReference type="NCBI Taxonomy" id="39488"/>
    <lineage>
        <taxon>Bacteria</taxon>
        <taxon>Bacillati</taxon>
        <taxon>Bacillota</taxon>
        <taxon>Clostridia</taxon>
        <taxon>Lachnospirales</taxon>
        <taxon>Lachnospiraceae</taxon>
        <taxon>Anaerobutyricum</taxon>
    </lineage>
</organism>
<name>A0A415G3F5_9FIRM</name>
<protein>
    <submittedName>
        <fullName evidence="2">Uncharacterized protein</fullName>
    </submittedName>
</protein>